<evidence type="ECO:0000256" key="10">
    <source>
        <dbReference type="SAM" id="MobiDB-lite"/>
    </source>
</evidence>
<evidence type="ECO:0000313" key="13">
    <source>
        <dbReference type="EMBL" id="SDM85479.1"/>
    </source>
</evidence>
<evidence type="ECO:0000256" key="9">
    <source>
        <dbReference type="ARBA" id="ARBA00023136"/>
    </source>
</evidence>
<name>A0A8D4C8Q0_9GAMM</name>
<dbReference type="PROSITE" id="PS00409">
    <property type="entry name" value="PROKAR_NTER_METHYL"/>
    <property type="match status" value="1"/>
</dbReference>
<sequence>MPVRRRTAGFTLLELLIAIALFALLGLGTYRMLEAVLRSDQATAEQEQRLRALSRAVWLFERDLQQVSPRPIRDAFGDEANAFIGQTAGEDGAPLLELTRSGWRNPTGLRRANLQRVRWRLAGGRLERLYWVVLDRDLDSAPREQRVLDDVTALELRYLDENGGWHEEWPPFEFGRGGTENAAERLPQAVELILEVPRYGRLSRLVRLPDPPSQQSQVALPGAEGVPGSPDEGAPEPPGVVPQ</sequence>
<evidence type="ECO:0000256" key="5">
    <source>
        <dbReference type="ARBA" id="ARBA00022481"/>
    </source>
</evidence>
<feature type="region of interest" description="Disordered" evidence="10">
    <location>
        <begin position="206"/>
        <end position="243"/>
    </location>
</feature>
<evidence type="ECO:0000256" key="3">
    <source>
        <dbReference type="ARBA" id="ARBA00021539"/>
    </source>
</evidence>
<keyword evidence="9 11" id="KW-0472">Membrane</keyword>
<accession>A0A8D4C8Q0</accession>
<dbReference type="AlphaFoldDB" id="A0A8D4C8Q0"/>
<dbReference type="Proteomes" id="UP000031271">
    <property type="component" value="Chromosome"/>
</dbReference>
<comment type="subcellular location">
    <subcellularLocation>
        <location evidence="1">Cell inner membrane</location>
        <topology evidence="1">Single-pass membrane protein</topology>
    </subcellularLocation>
</comment>
<dbReference type="Gene3D" id="3.10.610.10">
    <property type="entry name" value="GSPII I/J protein-like"/>
    <property type="match status" value="1"/>
</dbReference>
<dbReference type="PANTHER" id="PTHR39583:SF2">
    <property type="entry name" value="TYPE II SECRETION SYSTEM PROTEIN J"/>
    <property type="match status" value="1"/>
</dbReference>
<keyword evidence="8 11" id="KW-1133">Transmembrane helix</keyword>
<dbReference type="EMBL" id="CP007511">
    <property type="protein sequence ID" value="AJE17192.1"/>
    <property type="molecule type" value="Genomic_DNA"/>
</dbReference>
<dbReference type="SUPFAM" id="SSF54523">
    <property type="entry name" value="Pili subunits"/>
    <property type="match status" value="1"/>
</dbReference>
<dbReference type="InterPro" id="IPR010055">
    <property type="entry name" value="T2SS_protein-GspJ"/>
</dbReference>
<reference evidence="12 14" key="3">
    <citation type="journal article" name="Genome Announc.">
        <title>Complete Genome Sequence of Pseudomonas balearica DSM 6083T.</title>
        <authorList>
            <person name="Bennasar-Figueras A."/>
            <person name="Salva-Serra F."/>
            <person name="Jaen-Luchoro D."/>
            <person name="Segui C."/>
            <person name="Aliaga F."/>
            <person name="Busquets A."/>
            <person name="Gomila M."/>
            <person name="Moore E.R."/>
            <person name="Lalucat J."/>
        </authorList>
    </citation>
    <scope>NUCLEOTIDE SEQUENCE [LARGE SCALE GENOMIC DNA]</scope>
    <source>
        <strain evidence="14">DSM 6083</strain>
        <strain evidence="12">DSM6083</strain>
    </source>
</reference>
<evidence type="ECO:0000256" key="11">
    <source>
        <dbReference type="SAM" id="Phobius"/>
    </source>
</evidence>
<keyword evidence="7 11" id="KW-0812">Transmembrane</keyword>
<keyword evidence="5" id="KW-0488">Methylation</keyword>
<feature type="transmembrane region" description="Helical" evidence="11">
    <location>
        <begin position="12"/>
        <end position="33"/>
    </location>
</feature>
<dbReference type="RefSeq" id="WP_043222620.1">
    <property type="nucleotide sequence ID" value="NZ_CP007511.1"/>
</dbReference>
<evidence type="ECO:0000256" key="6">
    <source>
        <dbReference type="ARBA" id="ARBA00022519"/>
    </source>
</evidence>
<dbReference type="KEGG" id="pbm:CL52_19860"/>
<reference evidence="13 15" key="2">
    <citation type="submission" date="2016-10" db="EMBL/GenBank/DDBJ databases">
        <authorList>
            <person name="Varghese N."/>
            <person name="Submissions S."/>
        </authorList>
    </citation>
    <scope>NUCLEOTIDE SEQUENCE [LARGE SCALE GENOMIC DNA]</scope>
    <source>
        <strain evidence="13 15">DSM 6083</strain>
    </source>
</reference>
<keyword evidence="15" id="KW-1185">Reference proteome</keyword>
<keyword evidence="6" id="KW-0997">Cell inner membrane</keyword>
<evidence type="ECO:0000256" key="4">
    <source>
        <dbReference type="ARBA" id="ARBA00022475"/>
    </source>
</evidence>
<proteinExistence type="inferred from homology"/>
<comment type="similarity">
    <text evidence="2">Belongs to the GSP J family.</text>
</comment>
<dbReference type="EMBL" id="FNHO01000010">
    <property type="protein sequence ID" value="SDM85479.1"/>
    <property type="molecule type" value="Genomic_DNA"/>
</dbReference>
<dbReference type="Pfam" id="PF11612">
    <property type="entry name" value="T2SSJ"/>
    <property type="match status" value="1"/>
</dbReference>
<dbReference type="NCBIfam" id="TIGR02532">
    <property type="entry name" value="IV_pilin_GFxxxE"/>
    <property type="match status" value="1"/>
</dbReference>
<evidence type="ECO:0000256" key="2">
    <source>
        <dbReference type="ARBA" id="ARBA00011084"/>
    </source>
</evidence>
<evidence type="ECO:0000313" key="12">
    <source>
        <dbReference type="EMBL" id="AJE17192.1"/>
    </source>
</evidence>
<evidence type="ECO:0000313" key="14">
    <source>
        <dbReference type="Proteomes" id="UP000031271"/>
    </source>
</evidence>
<dbReference type="InterPro" id="IPR051621">
    <property type="entry name" value="T2SS_protein_J"/>
</dbReference>
<dbReference type="Pfam" id="PF07963">
    <property type="entry name" value="N_methyl"/>
    <property type="match status" value="1"/>
</dbReference>
<protein>
    <recommendedName>
        <fullName evidence="3">Type II secretion system protein J</fullName>
    </recommendedName>
</protein>
<dbReference type="PANTHER" id="PTHR39583">
    <property type="entry name" value="TYPE II SECRETION SYSTEM PROTEIN J-RELATED"/>
    <property type="match status" value="1"/>
</dbReference>
<dbReference type="GO" id="GO:0015628">
    <property type="term" value="P:protein secretion by the type II secretion system"/>
    <property type="evidence" value="ECO:0007669"/>
    <property type="project" value="InterPro"/>
</dbReference>
<dbReference type="Proteomes" id="UP000182276">
    <property type="component" value="Unassembled WGS sequence"/>
</dbReference>
<dbReference type="GO" id="GO:0015627">
    <property type="term" value="C:type II protein secretion system complex"/>
    <property type="evidence" value="ECO:0007669"/>
    <property type="project" value="InterPro"/>
</dbReference>
<dbReference type="NCBIfam" id="TIGR01711">
    <property type="entry name" value="gspJ"/>
    <property type="match status" value="1"/>
</dbReference>
<evidence type="ECO:0000256" key="7">
    <source>
        <dbReference type="ARBA" id="ARBA00022692"/>
    </source>
</evidence>
<dbReference type="GeneID" id="77262137"/>
<evidence type="ECO:0000313" key="15">
    <source>
        <dbReference type="Proteomes" id="UP000182276"/>
    </source>
</evidence>
<evidence type="ECO:0000256" key="1">
    <source>
        <dbReference type="ARBA" id="ARBA00004377"/>
    </source>
</evidence>
<dbReference type="InterPro" id="IPR012902">
    <property type="entry name" value="N_methyl_site"/>
</dbReference>
<dbReference type="GO" id="GO:0005886">
    <property type="term" value="C:plasma membrane"/>
    <property type="evidence" value="ECO:0007669"/>
    <property type="project" value="UniProtKB-SubCell"/>
</dbReference>
<dbReference type="InterPro" id="IPR045584">
    <property type="entry name" value="Pilin-like"/>
</dbReference>
<gene>
    <name evidence="12" type="ORF">CL52_19860</name>
    <name evidence="13" type="ORF">SAMN05660875_11051</name>
</gene>
<dbReference type="Gene3D" id="2.10.70.20">
    <property type="entry name" value="gspk-gspi-gspj complex like domains"/>
    <property type="match status" value="1"/>
</dbReference>
<evidence type="ECO:0000256" key="8">
    <source>
        <dbReference type="ARBA" id="ARBA00022989"/>
    </source>
</evidence>
<reference evidence="14" key="1">
    <citation type="submission" date="2014-03" db="EMBL/GenBank/DDBJ databases">
        <title>Complete genome of Pseudomonas balearica DSM 6083T, a sewage water isolate from an enrichment with 2-methylnaphthalene.</title>
        <authorList>
            <person name="Salva-Serra F."/>
            <person name="Jaen-Luchoro D."/>
            <person name="Busquets A."/>
            <person name="Pena A."/>
            <person name="Gomila M."/>
            <person name="Bosch R."/>
            <person name="Nogales B."/>
            <person name="Garcia-Valdes E."/>
            <person name="Lalucat J."/>
            <person name="Bennasar A."/>
        </authorList>
    </citation>
    <scope>NUCLEOTIDE SEQUENCE [LARGE SCALE GENOMIC DNA]</scope>
    <source>
        <strain evidence="14">DSM 6083</strain>
    </source>
</reference>
<organism evidence="12 14">
    <name type="scientific">Stutzerimonas balearica DSM 6083</name>
    <dbReference type="NCBI Taxonomy" id="1123016"/>
    <lineage>
        <taxon>Bacteria</taxon>
        <taxon>Pseudomonadati</taxon>
        <taxon>Pseudomonadota</taxon>
        <taxon>Gammaproteobacteria</taxon>
        <taxon>Pseudomonadales</taxon>
        <taxon>Pseudomonadaceae</taxon>
        <taxon>Stutzerimonas</taxon>
    </lineage>
</organism>
<keyword evidence="4" id="KW-1003">Cell membrane</keyword>